<evidence type="ECO:0000259" key="10">
    <source>
        <dbReference type="PROSITE" id="PS50893"/>
    </source>
</evidence>
<dbReference type="Pfam" id="PF00664">
    <property type="entry name" value="ABC_membrane"/>
    <property type="match status" value="1"/>
</dbReference>
<dbReference type="GO" id="GO:0016887">
    <property type="term" value="F:ATP hydrolysis activity"/>
    <property type="evidence" value="ECO:0007669"/>
    <property type="project" value="InterPro"/>
</dbReference>
<dbReference type="GO" id="GO:0005524">
    <property type="term" value="F:ATP binding"/>
    <property type="evidence" value="ECO:0007669"/>
    <property type="project" value="UniProtKB-KW"/>
</dbReference>
<dbReference type="EMBL" id="AP026867">
    <property type="protein sequence ID" value="BDS13454.1"/>
    <property type="molecule type" value="Genomic_DNA"/>
</dbReference>
<accession>A0A915YHV3</accession>
<dbReference type="Gene3D" id="1.20.1560.10">
    <property type="entry name" value="ABC transporter type 1, transmembrane domain"/>
    <property type="match status" value="1"/>
</dbReference>
<dbReference type="Pfam" id="PF00005">
    <property type="entry name" value="ABC_tran"/>
    <property type="match status" value="1"/>
</dbReference>
<feature type="transmembrane region" description="Helical" evidence="9">
    <location>
        <begin position="144"/>
        <end position="162"/>
    </location>
</feature>
<dbReference type="GO" id="GO:0015421">
    <property type="term" value="F:ABC-type oligopeptide transporter activity"/>
    <property type="evidence" value="ECO:0007669"/>
    <property type="project" value="TreeGrafter"/>
</dbReference>
<evidence type="ECO:0000256" key="1">
    <source>
        <dbReference type="ARBA" id="ARBA00004651"/>
    </source>
</evidence>
<dbReference type="InterPro" id="IPR036640">
    <property type="entry name" value="ABC1_TM_sf"/>
</dbReference>
<evidence type="ECO:0000256" key="8">
    <source>
        <dbReference type="ARBA" id="ARBA00040960"/>
    </source>
</evidence>
<feature type="transmembrane region" description="Helical" evidence="9">
    <location>
        <begin position="64"/>
        <end position="86"/>
    </location>
</feature>
<evidence type="ECO:0000256" key="7">
    <source>
        <dbReference type="ARBA" id="ARBA00023136"/>
    </source>
</evidence>
<evidence type="ECO:0000256" key="2">
    <source>
        <dbReference type="ARBA" id="ARBA00022448"/>
    </source>
</evidence>
<proteinExistence type="predicted"/>
<dbReference type="InterPro" id="IPR003439">
    <property type="entry name" value="ABC_transporter-like_ATP-bd"/>
</dbReference>
<keyword evidence="2" id="KW-0813">Transport</keyword>
<evidence type="ECO:0000256" key="4">
    <source>
        <dbReference type="ARBA" id="ARBA00022741"/>
    </source>
</evidence>
<evidence type="ECO:0000256" key="6">
    <source>
        <dbReference type="ARBA" id="ARBA00022989"/>
    </source>
</evidence>
<dbReference type="SUPFAM" id="SSF90123">
    <property type="entry name" value="ABC transporter transmembrane region"/>
    <property type="match status" value="1"/>
</dbReference>
<dbReference type="SUPFAM" id="SSF52540">
    <property type="entry name" value="P-loop containing nucleoside triphosphate hydrolases"/>
    <property type="match status" value="1"/>
</dbReference>
<dbReference type="GO" id="GO:0005737">
    <property type="term" value="C:cytoplasm"/>
    <property type="evidence" value="ECO:0007669"/>
    <property type="project" value="UniProtKB-ARBA"/>
</dbReference>
<dbReference type="AlphaFoldDB" id="A0A915YHV3"/>
<keyword evidence="3 9" id="KW-0812">Transmembrane</keyword>
<evidence type="ECO:0000256" key="3">
    <source>
        <dbReference type="ARBA" id="ARBA00022692"/>
    </source>
</evidence>
<dbReference type="FunFam" id="3.40.50.300:FF:000604">
    <property type="entry name" value="ABC transporter B family member 28"/>
    <property type="match status" value="1"/>
</dbReference>
<evidence type="ECO:0000256" key="5">
    <source>
        <dbReference type="ARBA" id="ARBA00022840"/>
    </source>
</evidence>
<feature type="transmembrane region" description="Helical" evidence="9">
    <location>
        <begin position="26"/>
        <end position="44"/>
    </location>
</feature>
<feature type="domain" description="ABC transporter" evidence="10">
    <location>
        <begin position="344"/>
        <end position="585"/>
    </location>
</feature>
<evidence type="ECO:0000256" key="9">
    <source>
        <dbReference type="SAM" id="Phobius"/>
    </source>
</evidence>
<evidence type="ECO:0000259" key="11">
    <source>
        <dbReference type="PROSITE" id="PS50929"/>
    </source>
</evidence>
<keyword evidence="4" id="KW-0547">Nucleotide-binding</keyword>
<dbReference type="Gene3D" id="3.40.50.300">
    <property type="entry name" value="P-loop containing nucleotide triphosphate hydrolases"/>
    <property type="match status" value="1"/>
</dbReference>
<keyword evidence="5 12" id="KW-0067">ATP-binding</keyword>
<organism evidence="12 13">
    <name type="scientific">Aureispira anguillae</name>
    <dbReference type="NCBI Taxonomy" id="2864201"/>
    <lineage>
        <taxon>Bacteria</taxon>
        <taxon>Pseudomonadati</taxon>
        <taxon>Bacteroidota</taxon>
        <taxon>Saprospiria</taxon>
        <taxon>Saprospirales</taxon>
        <taxon>Saprospiraceae</taxon>
        <taxon>Aureispira</taxon>
    </lineage>
</organism>
<dbReference type="PROSITE" id="PS50929">
    <property type="entry name" value="ABC_TM1F"/>
    <property type="match status" value="1"/>
</dbReference>
<reference evidence="12" key="1">
    <citation type="submission" date="2022-09" db="EMBL/GenBank/DDBJ databases">
        <title>Aureispira anguillicida sp. nov., isolated from Leptocephalus of Japanese eel Anguilla japonica.</title>
        <authorList>
            <person name="Yuasa K."/>
            <person name="Mekata T."/>
            <person name="Ikunari K."/>
        </authorList>
    </citation>
    <scope>NUCLEOTIDE SEQUENCE</scope>
    <source>
        <strain evidence="12">EL160426</strain>
    </source>
</reference>
<protein>
    <recommendedName>
        <fullName evidence="8">Multidrug resistance-like ATP-binding protein MdlB</fullName>
    </recommendedName>
</protein>
<dbReference type="InterPro" id="IPR003593">
    <property type="entry name" value="AAA+_ATPase"/>
</dbReference>
<dbReference type="PANTHER" id="PTHR43394">
    <property type="entry name" value="ATP-DEPENDENT PERMEASE MDL1, MITOCHONDRIAL"/>
    <property type="match status" value="1"/>
</dbReference>
<dbReference type="PROSITE" id="PS50893">
    <property type="entry name" value="ABC_TRANSPORTER_2"/>
    <property type="match status" value="1"/>
</dbReference>
<comment type="subcellular location">
    <subcellularLocation>
        <location evidence="1">Cell membrane</location>
        <topology evidence="1">Multi-pass membrane protein</topology>
    </subcellularLocation>
</comment>
<dbReference type="InterPro" id="IPR011527">
    <property type="entry name" value="ABC1_TM_dom"/>
</dbReference>
<dbReference type="SMART" id="SM00382">
    <property type="entry name" value="AAA"/>
    <property type="match status" value="1"/>
</dbReference>
<dbReference type="KEGG" id="aup:AsAng_0041920"/>
<feature type="transmembrane region" description="Helical" evidence="9">
    <location>
        <begin position="282"/>
        <end position="303"/>
    </location>
</feature>
<keyword evidence="13" id="KW-1185">Reference proteome</keyword>
<dbReference type="CDD" id="cd18544">
    <property type="entry name" value="ABC_6TM_TmrA_like"/>
    <property type="match status" value="1"/>
</dbReference>
<name>A0A915YHV3_9BACT</name>
<keyword evidence="6 9" id="KW-1133">Transmembrane helix</keyword>
<dbReference type="Proteomes" id="UP001060919">
    <property type="component" value="Chromosome"/>
</dbReference>
<evidence type="ECO:0000313" key="13">
    <source>
        <dbReference type="Proteomes" id="UP001060919"/>
    </source>
</evidence>
<dbReference type="InterPro" id="IPR027417">
    <property type="entry name" value="P-loop_NTPase"/>
</dbReference>
<keyword evidence="7 9" id="KW-0472">Membrane</keyword>
<dbReference type="InterPro" id="IPR039421">
    <property type="entry name" value="Type_1_exporter"/>
</dbReference>
<dbReference type="PANTHER" id="PTHR43394:SF1">
    <property type="entry name" value="ATP-BINDING CASSETTE SUB-FAMILY B MEMBER 10, MITOCHONDRIAL"/>
    <property type="match status" value="1"/>
</dbReference>
<gene>
    <name evidence="12" type="ORF">AsAng_0041920</name>
</gene>
<evidence type="ECO:0000313" key="12">
    <source>
        <dbReference type="EMBL" id="BDS13454.1"/>
    </source>
</evidence>
<feature type="transmembrane region" description="Helical" evidence="9">
    <location>
        <begin position="168"/>
        <end position="186"/>
    </location>
</feature>
<sequence length="592" mass="66680">MSESTSKYADWPLAKRVISLAMPYRAVFFLAGILSVILAPVAILRPYLVQRTVDDCIINGNGEGLIFMISLLFCVLVLQGILYYIFAYSTNWLGQSVIRDLRTRIFDHINSLRLTYFDTTPIGTSITRTINDVETINTVFSQGFITIIADILTLFFVLGIMLWTSWKVTLVCLVTIPILIIATYWFKEAVKKAFEVVRTQVSLMNAFLQERITGMRIVQIFNAEEKELDNFKAINHKYAKANINSIFYYAIFFPTVEILSATSLGLMVWYGARGVIEGEVTLGVLVAFPLYIGMLFRPIRILADKFNTLQMGLIVAKRIFTVLDNTNITENNGTLSPDNFKGDITFNQVYFSYQQDSPSEAIEEWILNDVSFNIHAGETMAIVGSTGAGKSTIINILNRFYEIHKGAIKIDGNPIKSYELFALRNRIAVVLQDVFLFSGSVLDNITLKAPHISREEVIKAAKLIGAHQFIEKLPDGYDYQVMERGATLSMGQRQLISFVRALVFDPDILILDEATSAIDPETESIIQYAIEKLVAKRTSIIIAHRLSTIQHADKIMVLEKGRVKEIGSHHELLQIEDGHYKELVETAYALNG</sequence>
<feature type="transmembrane region" description="Helical" evidence="9">
    <location>
        <begin position="246"/>
        <end position="270"/>
    </location>
</feature>
<dbReference type="GO" id="GO:0005886">
    <property type="term" value="C:plasma membrane"/>
    <property type="evidence" value="ECO:0007669"/>
    <property type="project" value="UniProtKB-SubCell"/>
</dbReference>
<feature type="domain" description="ABC transmembrane type-1" evidence="11">
    <location>
        <begin position="29"/>
        <end position="311"/>
    </location>
</feature>
<dbReference type="CDD" id="cd03254">
    <property type="entry name" value="ABCC_Glucan_exporter_like"/>
    <property type="match status" value="1"/>
</dbReference>